<organism evidence="1 2">
    <name type="scientific">Thalassoglobus polymorphus</name>
    <dbReference type="NCBI Taxonomy" id="2527994"/>
    <lineage>
        <taxon>Bacteria</taxon>
        <taxon>Pseudomonadati</taxon>
        <taxon>Planctomycetota</taxon>
        <taxon>Planctomycetia</taxon>
        <taxon>Planctomycetales</taxon>
        <taxon>Planctomycetaceae</taxon>
        <taxon>Thalassoglobus</taxon>
    </lineage>
</organism>
<proteinExistence type="predicted"/>
<dbReference type="EMBL" id="CP036267">
    <property type="protein sequence ID" value="QDT34213.1"/>
    <property type="molecule type" value="Genomic_DNA"/>
</dbReference>
<evidence type="ECO:0000313" key="2">
    <source>
        <dbReference type="Proteomes" id="UP000315724"/>
    </source>
</evidence>
<accession>A0A517QRH4</accession>
<protein>
    <submittedName>
        <fullName evidence="1">Uncharacterized protein</fullName>
    </submittedName>
</protein>
<evidence type="ECO:0000313" key="1">
    <source>
        <dbReference type="EMBL" id="QDT34213.1"/>
    </source>
</evidence>
<sequence length="50" mass="5586">MMQAKHLLLAGSHGHDRNKQLYRFAAGFATEFATGQPVFLLRAFLHGDSQ</sequence>
<reference evidence="1 2" key="1">
    <citation type="submission" date="2019-02" db="EMBL/GenBank/DDBJ databases">
        <title>Deep-cultivation of Planctomycetes and their phenomic and genomic characterization uncovers novel biology.</title>
        <authorList>
            <person name="Wiegand S."/>
            <person name="Jogler M."/>
            <person name="Boedeker C."/>
            <person name="Pinto D."/>
            <person name="Vollmers J."/>
            <person name="Rivas-Marin E."/>
            <person name="Kohn T."/>
            <person name="Peeters S.H."/>
            <person name="Heuer A."/>
            <person name="Rast P."/>
            <person name="Oberbeckmann S."/>
            <person name="Bunk B."/>
            <person name="Jeske O."/>
            <person name="Meyerdierks A."/>
            <person name="Storesund J.E."/>
            <person name="Kallscheuer N."/>
            <person name="Luecker S."/>
            <person name="Lage O.M."/>
            <person name="Pohl T."/>
            <person name="Merkel B.J."/>
            <person name="Hornburger P."/>
            <person name="Mueller R.-W."/>
            <person name="Bruemmer F."/>
            <person name="Labrenz M."/>
            <person name="Spormann A.M."/>
            <person name="Op den Camp H."/>
            <person name="Overmann J."/>
            <person name="Amann R."/>
            <person name="Jetten M.S.M."/>
            <person name="Mascher T."/>
            <person name="Medema M.H."/>
            <person name="Devos D.P."/>
            <person name="Kaster A.-K."/>
            <person name="Ovreas L."/>
            <person name="Rohde M."/>
            <person name="Galperin M.Y."/>
            <person name="Jogler C."/>
        </authorList>
    </citation>
    <scope>NUCLEOTIDE SEQUENCE [LARGE SCALE GENOMIC DNA]</scope>
    <source>
        <strain evidence="1 2">Mal48</strain>
    </source>
</reference>
<name>A0A517QRH4_9PLAN</name>
<dbReference type="KEGG" id="tpol:Mal48_34730"/>
<keyword evidence="2" id="KW-1185">Reference proteome</keyword>
<gene>
    <name evidence="1" type="ORF">Mal48_34730</name>
</gene>
<dbReference type="Proteomes" id="UP000315724">
    <property type="component" value="Chromosome"/>
</dbReference>
<dbReference type="AlphaFoldDB" id="A0A517QRH4"/>